<comment type="caution">
    <text evidence="1">The sequence shown here is derived from an EMBL/GenBank/DDBJ whole genome shotgun (WGS) entry which is preliminary data.</text>
</comment>
<dbReference type="EMBL" id="VDEP01000474">
    <property type="protein sequence ID" value="KAA1073919.1"/>
    <property type="molecule type" value="Genomic_DNA"/>
</dbReference>
<evidence type="ECO:0000313" key="1">
    <source>
        <dbReference type="EMBL" id="KAA1073919.1"/>
    </source>
</evidence>
<dbReference type="AlphaFoldDB" id="A0A5B0MCC2"/>
<proteinExistence type="predicted"/>
<reference evidence="1 2" key="1">
    <citation type="submission" date="2019-05" db="EMBL/GenBank/DDBJ databases">
        <title>Emergence of the Ug99 lineage of the wheat stem rust pathogen through somatic hybridization.</title>
        <authorList>
            <person name="Li F."/>
            <person name="Upadhyaya N.M."/>
            <person name="Sperschneider J."/>
            <person name="Matny O."/>
            <person name="Nguyen-Phuc H."/>
            <person name="Mago R."/>
            <person name="Raley C."/>
            <person name="Miller M.E."/>
            <person name="Silverstein K.A.T."/>
            <person name="Henningsen E."/>
            <person name="Hirsch C.D."/>
            <person name="Visser B."/>
            <person name="Pretorius Z.A."/>
            <person name="Steffenson B.J."/>
            <person name="Schwessinger B."/>
            <person name="Dodds P.N."/>
            <person name="Figueroa M."/>
        </authorList>
    </citation>
    <scope>NUCLEOTIDE SEQUENCE [LARGE SCALE GENOMIC DNA]</scope>
    <source>
        <strain evidence="1 2">Ug99</strain>
    </source>
</reference>
<accession>A0A5B0MCC2</accession>
<name>A0A5B0MCC2_PUCGR</name>
<sequence length="55" mass="5681">MSATEDGSEDKAVVLGPVTIVLRSRSLKFSSSTGIVIAATPRLKPNDAAPSVPEN</sequence>
<evidence type="ECO:0000313" key="2">
    <source>
        <dbReference type="Proteomes" id="UP000325313"/>
    </source>
</evidence>
<dbReference type="Proteomes" id="UP000325313">
    <property type="component" value="Unassembled WGS sequence"/>
</dbReference>
<gene>
    <name evidence="1" type="ORF">PGTUg99_022944</name>
</gene>
<organism evidence="1 2">
    <name type="scientific">Puccinia graminis f. sp. tritici</name>
    <dbReference type="NCBI Taxonomy" id="56615"/>
    <lineage>
        <taxon>Eukaryota</taxon>
        <taxon>Fungi</taxon>
        <taxon>Dikarya</taxon>
        <taxon>Basidiomycota</taxon>
        <taxon>Pucciniomycotina</taxon>
        <taxon>Pucciniomycetes</taxon>
        <taxon>Pucciniales</taxon>
        <taxon>Pucciniaceae</taxon>
        <taxon>Puccinia</taxon>
    </lineage>
</organism>
<protein>
    <submittedName>
        <fullName evidence="1">Uncharacterized protein</fullName>
    </submittedName>
</protein>